<accession>A0ABU1VK23</accession>
<dbReference type="Proteomes" id="UP001267878">
    <property type="component" value="Unassembled WGS sequence"/>
</dbReference>
<dbReference type="EMBL" id="JAVDVW010000001">
    <property type="protein sequence ID" value="MDR7097824.1"/>
    <property type="molecule type" value="Genomic_DNA"/>
</dbReference>
<keyword evidence="1" id="KW-0812">Transmembrane</keyword>
<evidence type="ECO:0000256" key="1">
    <source>
        <dbReference type="SAM" id="Phobius"/>
    </source>
</evidence>
<keyword evidence="2" id="KW-0378">Hydrolase</keyword>
<keyword evidence="3" id="KW-1185">Reference proteome</keyword>
<name>A0ABU1VK23_9GAMM</name>
<feature type="transmembrane region" description="Helical" evidence="1">
    <location>
        <begin position="21"/>
        <end position="43"/>
    </location>
</feature>
<reference evidence="2 3" key="1">
    <citation type="submission" date="2023-07" db="EMBL/GenBank/DDBJ databases">
        <title>Sorghum-associated microbial communities from plants grown in Nebraska, USA.</title>
        <authorList>
            <person name="Schachtman D."/>
        </authorList>
    </citation>
    <scope>NUCLEOTIDE SEQUENCE [LARGE SCALE GENOMIC DNA]</scope>
    <source>
        <strain evidence="2 3">BE187</strain>
    </source>
</reference>
<organism evidence="2 3">
    <name type="scientific">Agrilutibacter niabensis</name>
    <dbReference type="NCBI Taxonomy" id="380628"/>
    <lineage>
        <taxon>Bacteria</taxon>
        <taxon>Pseudomonadati</taxon>
        <taxon>Pseudomonadota</taxon>
        <taxon>Gammaproteobacteria</taxon>
        <taxon>Lysobacterales</taxon>
        <taxon>Lysobacteraceae</taxon>
        <taxon>Agrilutibacter</taxon>
    </lineage>
</organism>
<keyword evidence="1" id="KW-0472">Membrane</keyword>
<proteinExistence type="predicted"/>
<protein>
    <submittedName>
        <fullName evidence="2">Membrane-bound metal-dependent hydrolase YbcI (DUF457 family)</fullName>
    </submittedName>
</protein>
<feature type="transmembrane region" description="Helical" evidence="1">
    <location>
        <begin position="135"/>
        <end position="157"/>
    </location>
</feature>
<feature type="transmembrane region" description="Helical" evidence="1">
    <location>
        <begin position="169"/>
        <end position="188"/>
    </location>
</feature>
<evidence type="ECO:0000313" key="3">
    <source>
        <dbReference type="Proteomes" id="UP001267878"/>
    </source>
</evidence>
<keyword evidence="1" id="KW-1133">Transmembrane helix</keyword>
<dbReference type="GO" id="GO:0016787">
    <property type="term" value="F:hydrolase activity"/>
    <property type="evidence" value="ECO:0007669"/>
    <property type="project" value="UniProtKB-KW"/>
</dbReference>
<dbReference type="RefSeq" id="WP_310051031.1">
    <property type="nucleotide sequence ID" value="NZ_JAVDVW010000001.1"/>
</dbReference>
<gene>
    <name evidence="2" type="ORF">J2X04_000171</name>
</gene>
<feature type="transmembrane region" description="Helical" evidence="1">
    <location>
        <begin position="96"/>
        <end position="115"/>
    </location>
</feature>
<feature type="transmembrane region" description="Helical" evidence="1">
    <location>
        <begin position="194"/>
        <end position="216"/>
    </location>
</feature>
<evidence type="ECO:0000313" key="2">
    <source>
        <dbReference type="EMBL" id="MDR7097824.1"/>
    </source>
</evidence>
<sequence length="234" mass="25403">MFVGHYSVSLVAKAYAKDAPLGLLFLAVQLLDILFFPFAIVGIEQLKIVPHFTQSTHFELPFMPYTHSLVAALSWAAVSYVAAALWFKRRVTKPHWVATAVAIAVFSHWALDLIVHTPDLPILGDSSTKLGLGLWRSAIATAALELFLTLVGLFLYLRSTRANSPMGKWAMPCFVGLLLIIGVVNIFGPPLGNSVTSLAAVALGSYFGFAAVAVWLERYRIPTRSHGVHTGKGA</sequence>
<comment type="caution">
    <text evidence="2">The sequence shown here is derived from an EMBL/GenBank/DDBJ whole genome shotgun (WGS) entry which is preliminary data.</text>
</comment>
<feature type="transmembrane region" description="Helical" evidence="1">
    <location>
        <begin position="63"/>
        <end position="87"/>
    </location>
</feature>